<name>A0A9Q0FTW9_9ROSI</name>
<keyword evidence="1" id="KW-1133">Transmembrane helix</keyword>
<keyword evidence="3" id="KW-1185">Reference proteome</keyword>
<reference evidence="2" key="1">
    <citation type="submission" date="2022-02" db="EMBL/GenBank/DDBJ databases">
        <authorList>
            <person name="Henning P.M."/>
            <person name="McCubbin A.G."/>
            <person name="Shore J.S."/>
        </authorList>
    </citation>
    <scope>NUCLEOTIDE SEQUENCE</scope>
    <source>
        <strain evidence="2">F60SS</strain>
        <tissue evidence="2">Leaves</tissue>
    </source>
</reference>
<proteinExistence type="predicted"/>
<organism evidence="2 3">
    <name type="scientific">Turnera subulata</name>
    <dbReference type="NCBI Taxonomy" id="218843"/>
    <lineage>
        <taxon>Eukaryota</taxon>
        <taxon>Viridiplantae</taxon>
        <taxon>Streptophyta</taxon>
        <taxon>Embryophyta</taxon>
        <taxon>Tracheophyta</taxon>
        <taxon>Spermatophyta</taxon>
        <taxon>Magnoliopsida</taxon>
        <taxon>eudicotyledons</taxon>
        <taxon>Gunneridae</taxon>
        <taxon>Pentapetalae</taxon>
        <taxon>rosids</taxon>
        <taxon>fabids</taxon>
        <taxon>Malpighiales</taxon>
        <taxon>Passifloraceae</taxon>
        <taxon>Turnera</taxon>
    </lineage>
</organism>
<dbReference type="Proteomes" id="UP001141552">
    <property type="component" value="Unassembled WGS sequence"/>
</dbReference>
<evidence type="ECO:0000313" key="3">
    <source>
        <dbReference type="Proteomes" id="UP001141552"/>
    </source>
</evidence>
<dbReference type="EMBL" id="JAKUCV010003807">
    <property type="protein sequence ID" value="KAJ4837551.1"/>
    <property type="molecule type" value="Genomic_DNA"/>
</dbReference>
<reference evidence="2" key="2">
    <citation type="journal article" date="2023" name="Plants (Basel)">
        <title>Annotation of the Turnera subulata (Passifloraceae) Draft Genome Reveals the S-Locus Evolved after the Divergence of Turneroideae from Passifloroideae in a Stepwise Manner.</title>
        <authorList>
            <person name="Henning P.M."/>
            <person name="Roalson E.H."/>
            <person name="Mir W."/>
            <person name="McCubbin A.G."/>
            <person name="Shore J.S."/>
        </authorList>
    </citation>
    <scope>NUCLEOTIDE SEQUENCE</scope>
    <source>
        <strain evidence="2">F60SS</strain>
    </source>
</reference>
<dbReference type="AlphaFoldDB" id="A0A9Q0FTW9"/>
<evidence type="ECO:0000313" key="2">
    <source>
        <dbReference type="EMBL" id="KAJ4837551.1"/>
    </source>
</evidence>
<sequence length="175" mass="19019">MCAVSSVGLPCPPPLPPNRSLEEGMFFMDGYGEAPPGASPAEAAASLQCQAIVRPYFGLVMKSLGFDTASLPENLRGLRPTMVLFADYSLMEVQMCSRVAVAKVGSTRGHLRVVFFLAVSVVALWPAVGCVVMLLSRWGCLTGRVWLKVVDAGNSVVFGQRLEWLLFHGFRQIRI</sequence>
<accession>A0A9Q0FTW9</accession>
<keyword evidence="1" id="KW-0472">Membrane</keyword>
<gene>
    <name evidence="2" type="ORF">Tsubulata_030799</name>
</gene>
<comment type="caution">
    <text evidence="2">The sequence shown here is derived from an EMBL/GenBank/DDBJ whole genome shotgun (WGS) entry which is preliminary data.</text>
</comment>
<feature type="transmembrane region" description="Helical" evidence="1">
    <location>
        <begin position="113"/>
        <end position="135"/>
    </location>
</feature>
<evidence type="ECO:0000256" key="1">
    <source>
        <dbReference type="SAM" id="Phobius"/>
    </source>
</evidence>
<keyword evidence="1" id="KW-0812">Transmembrane</keyword>
<protein>
    <submittedName>
        <fullName evidence="2">Uncharacterized protein</fullName>
    </submittedName>
</protein>